<dbReference type="InterPro" id="IPR005829">
    <property type="entry name" value="Sugar_transporter_CS"/>
</dbReference>
<dbReference type="SUPFAM" id="SSF103473">
    <property type="entry name" value="MFS general substrate transporter"/>
    <property type="match status" value="1"/>
</dbReference>
<dbReference type="Proteomes" id="UP000033710">
    <property type="component" value="Unassembled WGS sequence"/>
</dbReference>
<keyword evidence="3 7" id="KW-0812">Transmembrane</keyword>
<feature type="transmembrane region" description="Helical" evidence="7">
    <location>
        <begin position="364"/>
        <end position="383"/>
    </location>
</feature>
<keyword evidence="9" id="KW-0762">Sugar transport</keyword>
<dbReference type="PROSITE" id="PS50850">
    <property type="entry name" value="MFS"/>
    <property type="match status" value="1"/>
</dbReference>
<evidence type="ECO:0000256" key="7">
    <source>
        <dbReference type="SAM" id="Phobius"/>
    </source>
</evidence>
<gene>
    <name evidence="9" type="ORF">SPSK_05122</name>
</gene>
<dbReference type="FunFam" id="1.20.1250.20:FF:000078">
    <property type="entry name" value="MFS maltose transporter, putative"/>
    <property type="match status" value="1"/>
</dbReference>
<feature type="region of interest" description="Disordered" evidence="6">
    <location>
        <begin position="1"/>
        <end position="35"/>
    </location>
</feature>
<evidence type="ECO:0000256" key="4">
    <source>
        <dbReference type="ARBA" id="ARBA00022989"/>
    </source>
</evidence>
<name>A0A0F2LRW8_SPOSC</name>
<feature type="transmembrane region" description="Helical" evidence="7">
    <location>
        <begin position="154"/>
        <end position="173"/>
    </location>
</feature>
<sequence>MGSQKDVSVAENEHQGDVPSTASVSVPSTGAPSHNVHNEAAAGVGALNESAIVHAVEDTTGLADHWKCLAACTLMSMCPFQYGVDFGLISGLQAMPGFLKVFGYEIPSPDPAAPPMYGLQTERQQLISSLMILGAFVSSGLAGPTAAYLSRRMCIWAAIVLCIVANVVMMTATNIGAMYAGRLLIGLANGMFMTYSQLYIQECAPAKYRGMMISAFQIWTSVGTLIGTVIDNFTAPILGKNSYVIPLGIIFVIPGLLFFALFFIPESPRWLMDQGKYEQARVALRWLRPYSDDVVEAEATEIQDGLEAEKALHASVSLLDLVRDPVDRRRTLIAVGALSTQGASGAMYMIAYGTYFFAEAGIDAPFQNSCILTGVGVFVIMVNSAVITRIGRRRVFLTTGLTICGFAQLFTAIIYTVKPGSQTAGKGIVAFSVIYIVGYNGLVASYAWLSGGELPSQRLRSLTFGVATAMGFFLAWLATFTAPYFINPTSLNWGPKYGYIWFPSCLIAAAWIFFFLPEVKGRTLEEIDEMFMAKLPARKFRHYHCVGHQVNATKAAGEKTEPEQYA</sequence>
<feature type="transmembrane region" description="Helical" evidence="7">
    <location>
        <begin position="461"/>
        <end position="486"/>
    </location>
</feature>
<dbReference type="RefSeq" id="XP_016582949.1">
    <property type="nucleotide sequence ID" value="XM_016731872.1"/>
</dbReference>
<dbReference type="Pfam" id="PF00083">
    <property type="entry name" value="Sugar_tr"/>
    <property type="match status" value="1"/>
</dbReference>
<dbReference type="GeneID" id="27667149"/>
<accession>A0A0F2LRW8</accession>
<organism evidence="9 10">
    <name type="scientific">Sporothrix schenckii 1099-18</name>
    <dbReference type="NCBI Taxonomy" id="1397361"/>
    <lineage>
        <taxon>Eukaryota</taxon>
        <taxon>Fungi</taxon>
        <taxon>Dikarya</taxon>
        <taxon>Ascomycota</taxon>
        <taxon>Pezizomycotina</taxon>
        <taxon>Sordariomycetes</taxon>
        <taxon>Sordariomycetidae</taxon>
        <taxon>Ophiostomatales</taxon>
        <taxon>Ophiostomataceae</taxon>
        <taxon>Sporothrix</taxon>
    </lineage>
</organism>
<evidence type="ECO:0000256" key="3">
    <source>
        <dbReference type="ARBA" id="ARBA00022692"/>
    </source>
</evidence>
<dbReference type="VEuPathDB" id="FungiDB:SPSK_05122"/>
<dbReference type="PROSITE" id="PS00217">
    <property type="entry name" value="SUGAR_TRANSPORT_2"/>
    <property type="match status" value="1"/>
</dbReference>
<comment type="similarity">
    <text evidence="2">Belongs to the major facilitator superfamily. Sugar transporter (TC 2.A.1.1) family.</text>
</comment>
<dbReference type="PANTHER" id="PTHR48022:SF10">
    <property type="entry name" value="MAJOR FACILITATOR SUPERFAMILY (MFS) PROFILE DOMAIN-CONTAINING PROTEIN"/>
    <property type="match status" value="1"/>
</dbReference>
<evidence type="ECO:0000256" key="5">
    <source>
        <dbReference type="ARBA" id="ARBA00023136"/>
    </source>
</evidence>
<protein>
    <submittedName>
        <fullName evidence="9">Sugar transporter</fullName>
    </submittedName>
</protein>
<keyword evidence="9" id="KW-0813">Transport</keyword>
<reference evidence="9 10" key="1">
    <citation type="journal article" date="2014" name="BMC Genomics">
        <title>Comparative genomics of the major fungal agents of human and animal Sporotrichosis: Sporothrix schenckii and Sporothrix brasiliensis.</title>
        <authorList>
            <person name="Teixeira M.M."/>
            <person name="de Almeida L.G."/>
            <person name="Kubitschek-Barreira P."/>
            <person name="Alves F.L."/>
            <person name="Kioshima E.S."/>
            <person name="Abadio A.K."/>
            <person name="Fernandes L."/>
            <person name="Derengowski L.S."/>
            <person name="Ferreira K.S."/>
            <person name="Souza R.C."/>
            <person name="Ruiz J.C."/>
            <person name="de Andrade N.C."/>
            <person name="Paes H.C."/>
            <person name="Nicola A.M."/>
            <person name="Albuquerque P."/>
            <person name="Gerber A.L."/>
            <person name="Martins V.P."/>
            <person name="Peconick L.D."/>
            <person name="Neto A.V."/>
            <person name="Chaucanez C.B."/>
            <person name="Silva P.A."/>
            <person name="Cunha O.L."/>
            <person name="de Oliveira F.F."/>
            <person name="dos Santos T.C."/>
            <person name="Barros A.L."/>
            <person name="Soares M.A."/>
            <person name="de Oliveira L.M."/>
            <person name="Marini M.M."/>
            <person name="Villalobos-Duno H."/>
            <person name="Cunha M.M."/>
            <person name="de Hoog S."/>
            <person name="da Silveira J.F."/>
            <person name="Henrissat B."/>
            <person name="Nino-Vega G.A."/>
            <person name="Cisalpino P.S."/>
            <person name="Mora-Montes H.M."/>
            <person name="Almeida S.R."/>
            <person name="Stajich J.E."/>
            <person name="Lopes-Bezerra L.M."/>
            <person name="Vasconcelos A.T."/>
            <person name="Felipe M.S."/>
        </authorList>
    </citation>
    <scope>NUCLEOTIDE SEQUENCE [LARGE SCALE GENOMIC DNA]</scope>
    <source>
        <strain evidence="9 10">1099-18</strain>
    </source>
</reference>
<dbReference type="GO" id="GO:0005351">
    <property type="term" value="F:carbohydrate:proton symporter activity"/>
    <property type="evidence" value="ECO:0007669"/>
    <property type="project" value="TreeGrafter"/>
</dbReference>
<evidence type="ECO:0000259" key="8">
    <source>
        <dbReference type="PROSITE" id="PS50850"/>
    </source>
</evidence>
<dbReference type="InterPro" id="IPR020846">
    <property type="entry name" value="MFS_dom"/>
</dbReference>
<feature type="transmembrane region" description="Helical" evidence="7">
    <location>
        <begin position="242"/>
        <end position="264"/>
    </location>
</feature>
<evidence type="ECO:0000313" key="9">
    <source>
        <dbReference type="EMBL" id="KJR80273.1"/>
    </source>
</evidence>
<evidence type="ECO:0000256" key="1">
    <source>
        <dbReference type="ARBA" id="ARBA00004141"/>
    </source>
</evidence>
<feature type="transmembrane region" description="Helical" evidence="7">
    <location>
        <begin position="332"/>
        <end position="358"/>
    </location>
</feature>
<evidence type="ECO:0000256" key="6">
    <source>
        <dbReference type="SAM" id="MobiDB-lite"/>
    </source>
</evidence>
<keyword evidence="5 7" id="KW-0472">Membrane</keyword>
<dbReference type="AlphaFoldDB" id="A0A0F2LRW8"/>
<dbReference type="Gene3D" id="1.20.1250.20">
    <property type="entry name" value="MFS general substrate transporter like domains"/>
    <property type="match status" value="1"/>
</dbReference>
<feature type="transmembrane region" description="Helical" evidence="7">
    <location>
        <begin position="212"/>
        <end position="230"/>
    </location>
</feature>
<keyword evidence="4 7" id="KW-1133">Transmembrane helix</keyword>
<dbReference type="GO" id="GO:0016020">
    <property type="term" value="C:membrane"/>
    <property type="evidence" value="ECO:0007669"/>
    <property type="project" value="UniProtKB-SubCell"/>
</dbReference>
<dbReference type="InterPro" id="IPR005828">
    <property type="entry name" value="MFS_sugar_transport-like"/>
</dbReference>
<evidence type="ECO:0000313" key="10">
    <source>
        <dbReference type="Proteomes" id="UP000033710"/>
    </source>
</evidence>
<comment type="caution">
    <text evidence="9">The sequence shown here is derived from an EMBL/GenBank/DDBJ whole genome shotgun (WGS) entry which is preliminary data.</text>
</comment>
<feature type="transmembrane region" description="Helical" evidence="7">
    <location>
        <begin position="126"/>
        <end position="147"/>
    </location>
</feature>
<dbReference type="InterPro" id="IPR050360">
    <property type="entry name" value="MFS_Sugar_Transporters"/>
</dbReference>
<feature type="compositionally biased region" description="Low complexity" evidence="6">
    <location>
        <begin position="18"/>
        <end position="29"/>
    </location>
</feature>
<dbReference type="OrthoDB" id="6133115at2759"/>
<feature type="transmembrane region" description="Helical" evidence="7">
    <location>
        <begin position="498"/>
        <end position="516"/>
    </location>
</feature>
<dbReference type="KEGG" id="ssck:SPSK_05122"/>
<evidence type="ECO:0000256" key="2">
    <source>
        <dbReference type="ARBA" id="ARBA00010992"/>
    </source>
</evidence>
<feature type="domain" description="Major facilitator superfamily (MFS) profile" evidence="8">
    <location>
        <begin position="71"/>
        <end position="520"/>
    </location>
</feature>
<comment type="subcellular location">
    <subcellularLocation>
        <location evidence="1">Membrane</location>
        <topology evidence="1">Multi-pass membrane protein</topology>
    </subcellularLocation>
</comment>
<dbReference type="InterPro" id="IPR036259">
    <property type="entry name" value="MFS_trans_sf"/>
</dbReference>
<reference evidence="9 10" key="2">
    <citation type="journal article" date="2015" name="Eukaryot. Cell">
        <title>Asexual propagation of a virulent clone complex in a human and feline outbreak of sporotrichosis.</title>
        <authorList>
            <person name="Teixeira Mde M."/>
            <person name="Rodrigues A.M."/>
            <person name="Tsui C.K."/>
            <person name="de Almeida L.G."/>
            <person name="Van Diepeningen A.D."/>
            <person name="van den Ende B.G."/>
            <person name="Fernandes G.F."/>
            <person name="Kano R."/>
            <person name="Hamelin R.C."/>
            <person name="Lopes-Bezerra L.M."/>
            <person name="Vasconcelos A.T."/>
            <person name="de Hoog S."/>
            <person name="de Camargo Z.P."/>
            <person name="Felipe M.S."/>
        </authorList>
    </citation>
    <scope>NUCLEOTIDE SEQUENCE [LARGE SCALE GENOMIC DNA]</scope>
    <source>
        <strain evidence="9 10">1099-18</strain>
    </source>
</reference>
<feature type="transmembrane region" description="Helical" evidence="7">
    <location>
        <begin position="395"/>
        <end position="416"/>
    </location>
</feature>
<feature type="transmembrane region" description="Helical" evidence="7">
    <location>
        <begin position="428"/>
        <end position="449"/>
    </location>
</feature>
<dbReference type="EMBL" id="AXCR01000012">
    <property type="protein sequence ID" value="KJR80273.1"/>
    <property type="molecule type" value="Genomic_DNA"/>
</dbReference>
<dbReference type="PANTHER" id="PTHR48022">
    <property type="entry name" value="PLASTIDIC GLUCOSE TRANSPORTER 4"/>
    <property type="match status" value="1"/>
</dbReference>
<proteinExistence type="inferred from homology"/>